<reference evidence="6" key="1">
    <citation type="submission" date="2022-11" db="EMBL/GenBank/DDBJ databases">
        <authorList>
            <person name="Petersen C."/>
        </authorList>
    </citation>
    <scope>NUCLEOTIDE SEQUENCE</scope>
    <source>
        <strain evidence="6">IBT 30761</strain>
    </source>
</reference>
<dbReference type="EMBL" id="JAPQKI010000002">
    <property type="protein sequence ID" value="KAJ5111386.1"/>
    <property type="molecule type" value="Genomic_DNA"/>
</dbReference>
<name>A0A9W9G3E4_9EURO</name>
<reference evidence="6" key="2">
    <citation type="journal article" date="2023" name="IMA Fungus">
        <title>Comparative genomic study of the Penicillium genus elucidates a diverse pangenome and 15 lateral gene transfer events.</title>
        <authorList>
            <person name="Petersen C."/>
            <person name="Sorensen T."/>
            <person name="Nielsen M.R."/>
            <person name="Sondergaard T.E."/>
            <person name="Sorensen J.L."/>
            <person name="Fitzpatrick D.A."/>
            <person name="Frisvad J.C."/>
            <person name="Nielsen K.L."/>
        </authorList>
    </citation>
    <scope>NUCLEOTIDE SEQUENCE</scope>
    <source>
        <strain evidence="6">IBT 30761</strain>
    </source>
</reference>
<evidence type="ECO:0000313" key="7">
    <source>
        <dbReference type="Proteomes" id="UP001149074"/>
    </source>
</evidence>
<keyword evidence="3" id="KW-0862">Zinc</keyword>
<dbReference type="GO" id="GO:0008270">
    <property type="term" value="F:zinc ion binding"/>
    <property type="evidence" value="ECO:0007669"/>
    <property type="project" value="UniProtKB-KW"/>
</dbReference>
<dbReference type="Pfam" id="PF01753">
    <property type="entry name" value="zf-MYND"/>
    <property type="match status" value="1"/>
</dbReference>
<dbReference type="Proteomes" id="UP001149074">
    <property type="component" value="Unassembled WGS sequence"/>
</dbReference>
<evidence type="ECO:0000256" key="4">
    <source>
        <dbReference type="PROSITE-ProRule" id="PRU00134"/>
    </source>
</evidence>
<feature type="domain" description="MYND-type" evidence="5">
    <location>
        <begin position="5"/>
        <end position="51"/>
    </location>
</feature>
<dbReference type="SUPFAM" id="SSF144232">
    <property type="entry name" value="HIT/MYND zinc finger-like"/>
    <property type="match status" value="1"/>
</dbReference>
<keyword evidence="1" id="KW-0479">Metal-binding</keyword>
<dbReference type="GeneID" id="81353394"/>
<evidence type="ECO:0000256" key="2">
    <source>
        <dbReference type="ARBA" id="ARBA00022771"/>
    </source>
</evidence>
<dbReference type="Gene3D" id="6.10.140.2220">
    <property type="match status" value="1"/>
</dbReference>
<comment type="caution">
    <text evidence="6">The sequence shown here is derived from an EMBL/GenBank/DDBJ whole genome shotgun (WGS) entry which is preliminary data.</text>
</comment>
<dbReference type="RefSeq" id="XP_056479456.1">
    <property type="nucleotide sequence ID" value="XM_056614415.1"/>
</dbReference>
<protein>
    <recommendedName>
        <fullName evidence="5">MYND-type domain-containing protein</fullName>
    </recommendedName>
</protein>
<evidence type="ECO:0000313" key="6">
    <source>
        <dbReference type="EMBL" id="KAJ5111386.1"/>
    </source>
</evidence>
<sequence length="584" mass="66521">MASPTFFCANWSPQSIDCANQGKRVCTACRLVAYCGPKCQNAHLSTHKKDCNSPLLSEAWKPGWVRQNRKPVFSGKIFGVEKFLWGNMPAIDILRLEANEGKDYSGDLRLLFAGEYPKYPKSFRLCKPDIAIPIASGDLRNVIKTVLGLPEAYSRPLSITINDVDFDVAARNTIMMMIALTVEPVEKAIDCIIHVWYSTFVRQSDIEILQSYVRPMIEEMCEKIKSKRLGAYSKTWKLDRGTLRVGMEKSSWDRFLSLLSKPLKVSVDLARTIRKKTMLAASRVDYRERTMCALSPLRRAAFAKFQEDGLLVPFGYPRHEFKKPNPTFFQNADRWPMQDSAEPLQGWPAEEVEDTSSGLASADIYGKLFYYLRSQLKAFLGRLSGLEASFTVHQFNVTELPKYIGSEKFCRIEVSNIMDEKWVKVGGTLGPMMPLLQTPNENPHATLLGLFMMAVDDTRTAEERSQPPIGTTVELMKLYVPALAEGEITSLYDPSLIKVELSRGLVETHDEIFDHYQRKWEFRREERRSGAMMKDKNTIIDKWPYKLKLNPNNPAGRAEFARRIGAGLTGKEIYAEWKRVPPHK</sequence>
<evidence type="ECO:0000259" key="5">
    <source>
        <dbReference type="PROSITE" id="PS50865"/>
    </source>
</evidence>
<dbReference type="InterPro" id="IPR027974">
    <property type="entry name" value="DUF4470"/>
</dbReference>
<keyword evidence="2 4" id="KW-0863">Zinc-finger</keyword>
<dbReference type="AlphaFoldDB" id="A0A9W9G3E4"/>
<dbReference type="PROSITE" id="PS50865">
    <property type="entry name" value="ZF_MYND_2"/>
    <property type="match status" value="1"/>
</dbReference>
<accession>A0A9W9G3E4</accession>
<dbReference type="InterPro" id="IPR002893">
    <property type="entry name" value="Znf_MYND"/>
</dbReference>
<gene>
    <name evidence="6" type="ORF">N7532_001921</name>
</gene>
<dbReference type="OrthoDB" id="5282002at2759"/>
<evidence type="ECO:0000256" key="1">
    <source>
        <dbReference type="ARBA" id="ARBA00022723"/>
    </source>
</evidence>
<organism evidence="6 7">
    <name type="scientific">Penicillium argentinense</name>
    <dbReference type="NCBI Taxonomy" id="1131581"/>
    <lineage>
        <taxon>Eukaryota</taxon>
        <taxon>Fungi</taxon>
        <taxon>Dikarya</taxon>
        <taxon>Ascomycota</taxon>
        <taxon>Pezizomycotina</taxon>
        <taxon>Eurotiomycetes</taxon>
        <taxon>Eurotiomycetidae</taxon>
        <taxon>Eurotiales</taxon>
        <taxon>Aspergillaceae</taxon>
        <taxon>Penicillium</taxon>
    </lineage>
</organism>
<proteinExistence type="predicted"/>
<evidence type="ECO:0000256" key="3">
    <source>
        <dbReference type="ARBA" id="ARBA00022833"/>
    </source>
</evidence>
<dbReference type="Pfam" id="PF14737">
    <property type="entry name" value="DUF4470"/>
    <property type="match status" value="1"/>
</dbReference>
<keyword evidence="7" id="KW-1185">Reference proteome</keyword>